<evidence type="ECO:0000256" key="1">
    <source>
        <dbReference type="ARBA" id="ARBA00023002"/>
    </source>
</evidence>
<dbReference type="InterPro" id="IPR050268">
    <property type="entry name" value="NADH-dep_flavin_reductase"/>
</dbReference>
<evidence type="ECO:0000313" key="4">
    <source>
        <dbReference type="Proteomes" id="UP000709437"/>
    </source>
</evidence>
<proteinExistence type="predicted"/>
<keyword evidence="1" id="KW-0560">Oxidoreductase</keyword>
<dbReference type="PANTHER" id="PTHR30466">
    <property type="entry name" value="FLAVIN REDUCTASE"/>
    <property type="match status" value="1"/>
</dbReference>
<dbReference type="EMBL" id="JAHEWX010000001">
    <property type="protein sequence ID" value="MBT1540399.1"/>
    <property type="molecule type" value="Genomic_DNA"/>
</dbReference>
<dbReference type="Pfam" id="PF01613">
    <property type="entry name" value="Flavin_Reduct"/>
    <property type="match status" value="1"/>
</dbReference>
<dbReference type="Gene3D" id="2.30.110.10">
    <property type="entry name" value="Electron Transport, Fmn-binding Protein, Chain A"/>
    <property type="match status" value="1"/>
</dbReference>
<dbReference type="SMART" id="SM00903">
    <property type="entry name" value="Flavin_Reduct"/>
    <property type="match status" value="1"/>
</dbReference>
<protein>
    <submittedName>
        <fullName evidence="3">Flavin reductase family protein</fullName>
    </submittedName>
</protein>
<feature type="domain" description="Flavin reductase like" evidence="2">
    <location>
        <begin position="17"/>
        <end position="161"/>
    </location>
</feature>
<dbReference type="InterPro" id="IPR012349">
    <property type="entry name" value="Split_barrel_FMN-bd"/>
</dbReference>
<organism evidence="3 4">
    <name type="scientific">Curtobacterium flaccumfaciens pv. flaccumfaciens</name>
    <dbReference type="NCBI Taxonomy" id="138532"/>
    <lineage>
        <taxon>Bacteria</taxon>
        <taxon>Bacillati</taxon>
        <taxon>Actinomycetota</taxon>
        <taxon>Actinomycetes</taxon>
        <taxon>Micrococcales</taxon>
        <taxon>Microbacteriaceae</taxon>
        <taxon>Curtobacterium</taxon>
    </lineage>
</organism>
<accession>A0A9Q2ZPQ8</accession>
<gene>
    <name evidence="3" type="ORF">KK103_01380</name>
</gene>
<reference evidence="3" key="1">
    <citation type="submission" date="2021-05" db="EMBL/GenBank/DDBJ databases">
        <title>Whole genome sequence of Curtobacterium flaccumfaciens pv. flaccumfaciens strain CFBP 3417.</title>
        <authorList>
            <person name="Osdaghi E."/>
            <person name="Taghouti G."/>
            <person name="Portier P."/>
            <person name="Fazliarab A."/>
            <person name="Taghavi S.M."/>
            <person name="Briand M."/>
            <person name="Le-Saux M."/>
            <person name="Jacques M.-A."/>
        </authorList>
    </citation>
    <scope>NUCLEOTIDE SEQUENCE</scope>
    <source>
        <strain evidence="3">CFBP 3417</strain>
    </source>
</reference>
<evidence type="ECO:0000313" key="3">
    <source>
        <dbReference type="EMBL" id="MBT1540399.1"/>
    </source>
</evidence>
<comment type="caution">
    <text evidence="3">The sequence shown here is derived from an EMBL/GenBank/DDBJ whole genome shotgun (WGS) entry which is preliminary data.</text>
</comment>
<name>A0A9Q2ZPQ8_9MICO</name>
<sequence>MPDEAPATIADAYKSAFRGHPAGVAVITAEGPHGPTGLTASSVASVAVDPPVLVFSLSTNSGSAGVVLGAPIFVVHLVDSLGVALAKRFASTGSPAADDPIWGTLPSGDRYLPSAASALRCRPLSTTPIGSSTVVVAEVLDIIVGADRGEPLVYHNREFHSLTDRSRLS</sequence>
<dbReference type="PANTHER" id="PTHR30466:SF1">
    <property type="entry name" value="FMN REDUCTASE (NADH) RUTF"/>
    <property type="match status" value="1"/>
</dbReference>
<dbReference type="InterPro" id="IPR002563">
    <property type="entry name" value="Flavin_Rdtase-like_dom"/>
</dbReference>
<dbReference type="AlphaFoldDB" id="A0A9Q2ZPQ8"/>
<evidence type="ECO:0000259" key="2">
    <source>
        <dbReference type="SMART" id="SM00903"/>
    </source>
</evidence>
<dbReference type="RefSeq" id="WP_214562006.1">
    <property type="nucleotide sequence ID" value="NZ_JAHEWX010000001.1"/>
</dbReference>
<dbReference type="GO" id="GO:0006208">
    <property type="term" value="P:pyrimidine nucleobase catabolic process"/>
    <property type="evidence" value="ECO:0007669"/>
    <property type="project" value="TreeGrafter"/>
</dbReference>
<dbReference type="GO" id="GO:0042602">
    <property type="term" value="F:riboflavin reductase (NADPH) activity"/>
    <property type="evidence" value="ECO:0007669"/>
    <property type="project" value="TreeGrafter"/>
</dbReference>
<dbReference type="Proteomes" id="UP000709437">
    <property type="component" value="Unassembled WGS sequence"/>
</dbReference>
<dbReference type="GO" id="GO:0010181">
    <property type="term" value="F:FMN binding"/>
    <property type="evidence" value="ECO:0007669"/>
    <property type="project" value="InterPro"/>
</dbReference>
<dbReference type="SUPFAM" id="SSF50475">
    <property type="entry name" value="FMN-binding split barrel"/>
    <property type="match status" value="1"/>
</dbReference>